<dbReference type="RefSeq" id="WP_173273213.1">
    <property type="nucleotide sequence ID" value="NZ_AP021889.1"/>
</dbReference>
<organism evidence="4 5">
    <name type="scientific">Thiosulfatimonas sediminis</name>
    <dbReference type="NCBI Taxonomy" id="2675054"/>
    <lineage>
        <taxon>Bacteria</taxon>
        <taxon>Pseudomonadati</taxon>
        <taxon>Pseudomonadota</taxon>
        <taxon>Gammaproteobacteria</taxon>
        <taxon>Thiotrichales</taxon>
        <taxon>Piscirickettsiaceae</taxon>
        <taxon>Thiosulfatimonas</taxon>
    </lineage>
</organism>
<dbReference type="SUPFAM" id="SSF51735">
    <property type="entry name" value="NAD(P)-binding Rossmann-fold domains"/>
    <property type="match status" value="1"/>
</dbReference>
<protein>
    <submittedName>
        <fullName evidence="4">Short-chain dehydrogenase</fullName>
    </submittedName>
</protein>
<keyword evidence="5" id="KW-1185">Reference proteome</keyword>
<evidence type="ECO:0000256" key="3">
    <source>
        <dbReference type="RuleBase" id="RU000363"/>
    </source>
</evidence>
<sequence>MTTNRIANKTALITGATSGFGKATAHALAQMNVNLILLGRRSERLQELQQTLSNLHPKLHLRTLALDIKKYDGVKTELEAIMAKTPIDILINNAGLASGLSSIVDGDLDDWEQMIDTNLKGLLYVSRTILPQMKQRNQGHVINIGSMAGNTTYPNGNVYCATKAAVHTLGQAMNIDLTGTGIRVCTLAPGAANTEFSEVRFHGDKLKADKVYQGFQPLLAEDIAEMIVYVLNAPAHVNIQKVDMMPTAQRTPYHLHQEID</sequence>
<dbReference type="PANTHER" id="PTHR42901">
    <property type="entry name" value="ALCOHOL DEHYDROGENASE"/>
    <property type="match status" value="1"/>
</dbReference>
<evidence type="ECO:0000313" key="5">
    <source>
        <dbReference type="Proteomes" id="UP000501726"/>
    </source>
</evidence>
<evidence type="ECO:0000313" key="4">
    <source>
        <dbReference type="EMBL" id="BBP46517.1"/>
    </source>
</evidence>
<evidence type="ECO:0000256" key="2">
    <source>
        <dbReference type="ARBA" id="ARBA00023002"/>
    </source>
</evidence>
<evidence type="ECO:0000256" key="1">
    <source>
        <dbReference type="ARBA" id="ARBA00006484"/>
    </source>
</evidence>
<dbReference type="PRINTS" id="PR00081">
    <property type="entry name" value="GDHRDH"/>
</dbReference>
<reference evidence="5" key="1">
    <citation type="submission" date="2019-11" db="EMBL/GenBank/DDBJ databases">
        <title>Isolation and characterization of two novel species in the genus Thiomicrorhabdus.</title>
        <authorList>
            <person name="Mochizuki J."/>
            <person name="Kojima H."/>
            <person name="Fukui M."/>
        </authorList>
    </citation>
    <scope>NUCLEOTIDE SEQUENCE [LARGE SCALE GENOMIC DNA]</scope>
    <source>
        <strain evidence="5">aks77</strain>
    </source>
</reference>
<keyword evidence="2" id="KW-0560">Oxidoreductase</keyword>
<proteinExistence type="inferred from homology"/>
<dbReference type="FunFam" id="3.40.50.720:FF:000047">
    <property type="entry name" value="NADP-dependent L-serine/L-allo-threonine dehydrogenase"/>
    <property type="match status" value="1"/>
</dbReference>
<dbReference type="PANTHER" id="PTHR42901:SF1">
    <property type="entry name" value="ALCOHOL DEHYDROGENASE"/>
    <property type="match status" value="1"/>
</dbReference>
<dbReference type="EMBL" id="AP021889">
    <property type="protein sequence ID" value="BBP46517.1"/>
    <property type="molecule type" value="Genomic_DNA"/>
</dbReference>
<gene>
    <name evidence="4" type="ORF">THMIRHAS_18900</name>
</gene>
<dbReference type="AlphaFoldDB" id="A0A6F8PWV3"/>
<accession>A0A6F8PWV3</accession>
<comment type="similarity">
    <text evidence="1 3">Belongs to the short-chain dehydrogenases/reductases (SDR) family.</text>
</comment>
<dbReference type="GO" id="GO:0016616">
    <property type="term" value="F:oxidoreductase activity, acting on the CH-OH group of donors, NAD or NADP as acceptor"/>
    <property type="evidence" value="ECO:0007669"/>
    <property type="project" value="UniProtKB-ARBA"/>
</dbReference>
<dbReference type="InterPro" id="IPR002347">
    <property type="entry name" value="SDR_fam"/>
</dbReference>
<dbReference type="Pfam" id="PF00106">
    <property type="entry name" value="adh_short"/>
    <property type="match status" value="1"/>
</dbReference>
<dbReference type="Gene3D" id="3.40.50.720">
    <property type="entry name" value="NAD(P)-binding Rossmann-like Domain"/>
    <property type="match status" value="1"/>
</dbReference>
<dbReference type="Proteomes" id="UP000501726">
    <property type="component" value="Chromosome"/>
</dbReference>
<dbReference type="InterPro" id="IPR036291">
    <property type="entry name" value="NAD(P)-bd_dom_sf"/>
</dbReference>
<name>A0A6F8PWV3_9GAMM</name>
<dbReference type="PRINTS" id="PR00080">
    <property type="entry name" value="SDRFAMILY"/>
</dbReference>
<dbReference type="KEGG" id="tse:THMIRHAS_18900"/>